<gene>
    <name evidence="2" type="ORF">IEO21_08527</name>
</gene>
<evidence type="ECO:0000313" key="3">
    <source>
        <dbReference type="Proteomes" id="UP000639403"/>
    </source>
</evidence>
<evidence type="ECO:0000313" key="2">
    <source>
        <dbReference type="EMBL" id="KAF9806807.1"/>
    </source>
</evidence>
<sequence length="106" mass="12138">MKRSHVDHRDFAASIAALNVQSKFRALRRLTDLFHRLPCFSRPARVRPPPRSCSRITTPCWRATHPLAHRARVARPLQVRPQWLPRAGTRRGTTPAASKLPPFCID</sequence>
<feature type="region of interest" description="Disordered" evidence="1">
    <location>
        <begin position="80"/>
        <end position="106"/>
    </location>
</feature>
<name>A0A8H7NWA2_9APHY</name>
<protein>
    <submittedName>
        <fullName evidence="2">Uncharacterized protein</fullName>
    </submittedName>
</protein>
<dbReference type="AlphaFoldDB" id="A0A8H7NWA2"/>
<reference evidence="2" key="2">
    <citation type="journal article" name="Front. Microbiol.">
        <title>Degradative Capacity of Two Strains of Rhodonia placenta: From Phenotype to Genotype.</title>
        <authorList>
            <person name="Kolle M."/>
            <person name="Horta M.A.C."/>
            <person name="Nowrousian M."/>
            <person name="Ohm R.A."/>
            <person name="Benz J.P."/>
            <person name="Pilgard A."/>
        </authorList>
    </citation>
    <scope>NUCLEOTIDE SEQUENCE</scope>
    <source>
        <strain evidence="2">FPRL280</strain>
    </source>
</reference>
<reference evidence="2" key="1">
    <citation type="submission" date="2020-11" db="EMBL/GenBank/DDBJ databases">
        <authorList>
            <person name="Koelle M."/>
            <person name="Horta M.A.C."/>
            <person name="Nowrousian M."/>
            <person name="Ohm R.A."/>
            <person name="Benz P."/>
            <person name="Pilgard A."/>
        </authorList>
    </citation>
    <scope>NUCLEOTIDE SEQUENCE</scope>
    <source>
        <strain evidence="2">FPRL280</strain>
    </source>
</reference>
<dbReference type="Proteomes" id="UP000639403">
    <property type="component" value="Unassembled WGS sequence"/>
</dbReference>
<accession>A0A8H7NWA2</accession>
<organism evidence="2 3">
    <name type="scientific">Rhodonia placenta</name>
    <dbReference type="NCBI Taxonomy" id="104341"/>
    <lineage>
        <taxon>Eukaryota</taxon>
        <taxon>Fungi</taxon>
        <taxon>Dikarya</taxon>
        <taxon>Basidiomycota</taxon>
        <taxon>Agaricomycotina</taxon>
        <taxon>Agaricomycetes</taxon>
        <taxon>Polyporales</taxon>
        <taxon>Adustoporiaceae</taxon>
        <taxon>Rhodonia</taxon>
    </lineage>
</organism>
<evidence type="ECO:0000256" key="1">
    <source>
        <dbReference type="SAM" id="MobiDB-lite"/>
    </source>
</evidence>
<dbReference type="EMBL" id="JADOXO010000310">
    <property type="protein sequence ID" value="KAF9806807.1"/>
    <property type="molecule type" value="Genomic_DNA"/>
</dbReference>
<comment type="caution">
    <text evidence="2">The sequence shown here is derived from an EMBL/GenBank/DDBJ whole genome shotgun (WGS) entry which is preliminary data.</text>
</comment>
<proteinExistence type="predicted"/>